<gene>
    <name evidence="6" type="ORF">JEU22_14535</name>
</gene>
<feature type="domain" description="HipA-like C-terminal" evidence="4">
    <location>
        <begin position="168"/>
        <end position="384"/>
    </location>
</feature>
<accession>A0A8I1JKV5</accession>
<dbReference type="AlphaFoldDB" id="A0A8I1JKV5"/>
<dbReference type="EMBL" id="JAEHTE010000015">
    <property type="protein sequence ID" value="MBI6885129.1"/>
    <property type="molecule type" value="Genomic_DNA"/>
</dbReference>
<dbReference type="Proteomes" id="UP000637061">
    <property type="component" value="Unassembled WGS sequence"/>
</dbReference>
<feature type="domain" description="HipA N-terminal subdomain 1" evidence="5">
    <location>
        <begin position="21"/>
        <end position="121"/>
    </location>
</feature>
<dbReference type="InterPro" id="IPR052028">
    <property type="entry name" value="HipA_Ser/Thr_kinase"/>
</dbReference>
<reference evidence="6" key="1">
    <citation type="submission" date="2020-12" db="EMBL/GenBank/DDBJ databases">
        <title>Enhanced detection system for hospital associated transmission using whole genome sequencing surveillance.</title>
        <authorList>
            <person name="Harrison L.H."/>
            <person name="Van Tyne D."/>
            <person name="Marsh J.W."/>
            <person name="Griffith M.P."/>
            <person name="Snyder D.J."/>
            <person name="Cooper V.S."/>
            <person name="Mustapha M."/>
        </authorList>
    </citation>
    <scope>NUCLEOTIDE SEQUENCE</scope>
    <source>
        <strain evidence="6">PSB00042</strain>
    </source>
</reference>
<dbReference type="PANTHER" id="PTHR37419">
    <property type="entry name" value="SERINE/THREONINE-PROTEIN KINASE TOXIN HIPA"/>
    <property type="match status" value="1"/>
</dbReference>
<dbReference type="RefSeq" id="WP_198747532.1">
    <property type="nucleotide sequence ID" value="NZ_JAEHTE010000015.1"/>
</dbReference>
<keyword evidence="3" id="KW-0418">Kinase</keyword>
<protein>
    <submittedName>
        <fullName evidence="6">Type II toxin-antitoxin system HipA family toxin</fullName>
    </submittedName>
</protein>
<evidence type="ECO:0000313" key="6">
    <source>
        <dbReference type="EMBL" id="MBI6885129.1"/>
    </source>
</evidence>
<dbReference type="Pfam" id="PF13657">
    <property type="entry name" value="Couple_hipA"/>
    <property type="match status" value="1"/>
</dbReference>
<dbReference type="InterPro" id="IPR012893">
    <property type="entry name" value="HipA-like_C"/>
</dbReference>
<dbReference type="PANTHER" id="PTHR37419:SF8">
    <property type="entry name" value="TOXIN YJJJ"/>
    <property type="match status" value="1"/>
</dbReference>
<evidence type="ECO:0000256" key="3">
    <source>
        <dbReference type="ARBA" id="ARBA00022777"/>
    </source>
</evidence>
<evidence type="ECO:0000259" key="5">
    <source>
        <dbReference type="Pfam" id="PF13657"/>
    </source>
</evidence>
<comment type="caution">
    <text evidence="6">The sequence shown here is derived from an EMBL/GenBank/DDBJ whole genome shotgun (WGS) entry which is preliminary data.</text>
</comment>
<dbReference type="GO" id="GO:0004674">
    <property type="term" value="F:protein serine/threonine kinase activity"/>
    <property type="evidence" value="ECO:0007669"/>
    <property type="project" value="TreeGrafter"/>
</dbReference>
<evidence type="ECO:0000313" key="7">
    <source>
        <dbReference type="Proteomes" id="UP000637061"/>
    </source>
</evidence>
<dbReference type="InterPro" id="IPR017508">
    <property type="entry name" value="HipA_N1"/>
</dbReference>
<dbReference type="Pfam" id="PF07804">
    <property type="entry name" value="HipA_C"/>
    <property type="match status" value="1"/>
</dbReference>
<evidence type="ECO:0000256" key="2">
    <source>
        <dbReference type="ARBA" id="ARBA00022679"/>
    </source>
</evidence>
<evidence type="ECO:0000256" key="1">
    <source>
        <dbReference type="ARBA" id="ARBA00010164"/>
    </source>
</evidence>
<dbReference type="GO" id="GO:0005829">
    <property type="term" value="C:cytosol"/>
    <property type="evidence" value="ECO:0007669"/>
    <property type="project" value="TreeGrafter"/>
</dbReference>
<name>A0A8I1JKV5_PSEPU</name>
<evidence type="ECO:0000259" key="4">
    <source>
        <dbReference type="Pfam" id="PF07804"/>
    </source>
</evidence>
<proteinExistence type="inferred from homology"/>
<sequence>MISNPEQCYVWVWLPGHVDPVVAGVLARDDKRFVFRYGRSYLNRKTAIALNKHELPLGTEIINPIEPMMLPSSIRDGSPDAWGRRVIMNRIFGKEGVNGHYADLDEMTYLLESGSDRIGAYDFQQSPNEYVPRISRTATLDELLEAASLVEKGVPLSPELDQALNHGTSIGGARPKALIESAGAKFVAKFSSTGDQMNVVKGEFVTMRLASLCGMDVAPVRLAHAKGKDILLIERFDRELSRSGWTRKIMASALTLFGLDEMLARYCSYEQLTDIIRADFHDPRRDLRELFSRLVFNILCSNTDDHGRNHAAFFDGKAYRLTPAYDICPQVRTGTEASQAMLILGNNNQSRLAVCLAAREKFLLSEADAIEIIEHQIETIGQSWDTVVDEAQLSEVDATIMRSTQMLHQYAFSELPEAASHLERLGRKTRAAL</sequence>
<organism evidence="6 7">
    <name type="scientific">Pseudomonas putida</name>
    <name type="common">Arthrobacter siderocapsulatus</name>
    <dbReference type="NCBI Taxonomy" id="303"/>
    <lineage>
        <taxon>Bacteria</taxon>
        <taxon>Pseudomonadati</taxon>
        <taxon>Pseudomonadota</taxon>
        <taxon>Gammaproteobacteria</taxon>
        <taxon>Pseudomonadales</taxon>
        <taxon>Pseudomonadaceae</taxon>
        <taxon>Pseudomonas</taxon>
    </lineage>
</organism>
<keyword evidence="2" id="KW-0808">Transferase</keyword>
<comment type="similarity">
    <text evidence="1">Belongs to the HipA Ser/Thr kinase family.</text>
</comment>